<evidence type="ECO:0000313" key="3">
    <source>
        <dbReference type="EMBL" id="SEW24721.1"/>
    </source>
</evidence>
<dbReference type="OrthoDB" id="1113942at2"/>
<evidence type="ECO:0008006" key="5">
    <source>
        <dbReference type="Google" id="ProtNLM"/>
    </source>
</evidence>
<dbReference type="STRING" id="1267423.SAMN05216290_2210"/>
<protein>
    <recommendedName>
        <fullName evidence="5">Outer membrane protein beta-barrel domain-containing protein</fullName>
    </recommendedName>
</protein>
<dbReference type="SUPFAM" id="SSF56935">
    <property type="entry name" value="Porins"/>
    <property type="match status" value="1"/>
</dbReference>
<gene>
    <name evidence="3" type="ORF">SAMN05216290_2210</name>
</gene>
<keyword evidence="2" id="KW-0812">Transmembrane</keyword>
<keyword evidence="2" id="KW-1133">Transmembrane helix</keyword>
<evidence type="ECO:0000313" key="4">
    <source>
        <dbReference type="Proteomes" id="UP000199437"/>
    </source>
</evidence>
<reference evidence="4" key="1">
    <citation type="submission" date="2016-10" db="EMBL/GenBank/DDBJ databases">
        <authorList>
            <person name="Varghese N."/>
            <person name="Submissions S."/>
        </authorList>
    </citation>
    <scope>NUCLEOTIDE SEQUENCE [LARGE SCALE GENOMIC DNA]</scope>
    <source>
        <strain evidence="4">CGMCC 1.12402</strain>
    </source>
</reference>
<feature type="region of interest" description="Disordered" evidence="1">
    <location>
        <begin position="97"/>
        <end position="122"/>
    </location>
</feature>
<accession>A0A1I0QCQ1</accession>
<evidence type="ECO:0000256" key="2">
    <source>
        <dbReference type="SAM" id="Phobius"/>
    </source>
</evidence>
<evidence type="ECO:0000256" key="1">
    <source>
        <dbReference type="SAM" id="MobiDB-lite"/>
    </source>
</evidence>
<organism evidence="3 4">
    <name type="scientific">Roseivirga pacifica</name>
    <dbReference type="NCBI Taxonomy" id="1267423"/>
    <lineage>
        <taxon>Bacteria</taxon>
        <taxon>Pseudomonadati</taxon>
        <taxon>Bacteroidota</taxon>
        <taxon>Cytophagia</taxon>
        <taxon>Cytophagales</taxon>
        <taxon>Roseivirgaceae</taxon>
        <taxon>Roseivirga</taxon>
    </lineage>
</organism>
<keyword evidence="2" id="KW-0472">Membrane</keyword>
<name>A0A1I0QCQ1_9BACT</name>
<dbReference type="EMBL" id="FOIR01000002">
    <property type="protein sequence ID" value="SEW24721.1"/>
    <property type="molecule type" value="Genomic_DNA"/>
</dbReference>
<dbReference type="GeneID" id="99986916"/>
<sequence>MSNFENDIRDFFEDAEFQPSDRVWQGVEASLKSSKKKSIWLYWPYYGTAAAVLLVLGFLFLYPQNNTVNPVNTTLPEQLKQGPVQGIITDNDSSEVHNNINDLVEDPGNSTQADESEKPEGGNYRQVLASRDGNGTNADINNVTTVGSELILEDEQSLEFAIANAERKALSNYFKIPEMDQDISPELLVRRAMLKNTIASNYETENSLFGGMGSNVFNANPSQGSTVESLSSNYDAQLASRSVVANGSDEQIGALSFGVGMSFDLSERWFLSGGLRYSEYRFANYSNAYSDNNGVKKPIYEPVGYEEEGKIVFVADYGLTNTIKSGGAQALVGYRVLQFGKFDVSAKLGVGLDYFFSYKIKGDLPDLTVLKVDLDQTDFVNRLNTSGITGLDVSYRINEQFGINAGASYQKFVQASSNDEFGVTSRPSVFGFGLMLNYYLKR</sequence>
<dbReference type="AlphaFoldDB" id="A0A1I0QCQ1"/>
<dbReference type="RefSeq" id="WP_090258639.1">
    <property type="nucleotide sequence ID" value="NZ_FOIR01000002.1"/>
</dbReference>
<keyword evidence="4" id="KW-1185">Reference proteome</keyword>
<proteinExistence type="predicted"/>
<dbReference type="Proteomes" id="UP000199437">
    <property type="component" value="Unassembled WGS sequence"/>
</dbReference>
<feature type="transmembrane region" description="Helical" evidence="2">
    <location>
        <begin position="40"/>
        <end position="62"/>
    </location>
</feature>